<reference evidence="1 2" key="1">
    <citation type="journal article" date="2023" name="Science">
        <title>Complex scaffold remodeling in plant triterpene biosynthesis.</title>
        <authorList>
            <person name="De La Pena R."/>
            <person name="Hodgson H."/>
            <person name="Liu J.C."/>
            <person name="Stephenson M.J."/>
            <person name="Martin A.C."/>
            <person name="Owen C."/>
            <person name="Harkess A."/>
            <person name="Leebens-Mack J."/>
            <person name="Jimenez L.E."/>
            <person name="Osbourn A."/>
            <person name="Sattely E.S."/>
        </authorList>
    </citation>
    <scope>NUCLEOTIDE SEQUENCE [LARGE SCALE GENOMIC DNA]</scope>
    <source>
        <strain evidence="2">cv. JPN11</strain>
        <tissue evidence="1">Leaf</tissue>
    </source>
</reference>
<gene>
    <name evidence="1" type="ORF">OWV82_013828</name>
</gene>
<organism evidence="1 2">
    <name type="scientific">Melia azedarach</name>
    <name type="common">Chinaberry tree</name>
    <dbReference type="NCBI Taxonomy" id="155640"/>
    <lineage>
        <taxon>Eukaryota</taxon>
        <taxon>Viridiplantae</taxon>
        <taxon>Streptophyta</taxon>
        <taxon>Embryophyta</taxon>
        <taxon>Tracheophyta</taxon>
        <taxon>Spermatophyta</taxon>
        <taxon>Magnoliopsida</taxon>
        <taxon>eudicotyledons</taxon>
        <taxon>Gunneridae</taxon>
        <taxon>Pentapetalae</taxon>
        <taxon>rosids</taxon>
        <taxon>malvids</taxon>
        <taxon>Sapindales</taxon>
        <taxon>Meliaceae</taxon>
        <taxon>Melia</taxon>
    </lineage>
</organism>
<sequence>MAESKTLRKPQKLLSDSEMAAAAAAVEAAQQLMQLSDEDNNSSDVKKERKSLDGEEEGCVESKDEITWAKKIEEIFGKEEEEVEVEEIHRPKKRRYRTLISLYRTTKPMPLDIYRKKLRQ</sequence>
<dbReference type="Proteomes" id="UP001164539">
    <property type="component" value="Chromosome 7"/>
</dbReference>
<dbReference type="EMBL" id="CM051400">
    <property type="protein sequence ID" value="KAJ4715469.1"/>
    <property type="molecule type" value="Genomic_DNA"/>
</dbReference>
<comment type="caution">
    <text evidence="1">The sequence shown here is derived from an EMBL/GenBank/DDBJ whole genome shotgun (WGS) entry which is preliminary data.</text>
</comment>
<proteinExistence type="predicted"/>
<keyword evidence="2" id="KW-1185">Reference proteome</keyword>
<accession>A0ACC1XXM3</accession>
<protein>
    <submittedName>
        <fullName evidence="1">Uncharacterized protein</fullName>
    </submittedName>
</protein>
<name>A0ACC1XXM3_MELAZ</name>
<evidence type="ECO:0000313" key="2">
    <source>
        <dbReference type="Proteomes" id="UP001164539"/>
    </source>
</evidence>
<evidence type="ECO:0000313" key="1">
    <source>
        <dbReference type="EMBL" id="KAJ4715469.1"/>
    </source>
</evidence>